<dbReference type="Proteomes" id="UP000193933">
    <property type="component" value="Unassembled WGS sequence"/>
</dbReference>
<dbReference type="AlphaFoldDB" id="A0A1X1BUP4"/>
<accession>A0A1X1BUP4</accession>
<reference evidence="1 2" key="1">
    <citation type="journal article" date="2017" name="Antonie Van Leeuwenhoek">
        <title>Phylogenomic resolution of the bacterial genus Pantoea and its relationship with Erwinia and Tatumella.</title>
        <authorList>
            <person name="Palmer M."/>
            <person name="Steenkamp E.T."/>
            <person name="Coetzee M.P."/>
            <person name="Chan W.Y."/>
            <person name="van Zyl E."/>
            <person name="De Maayer P."/>
            <person name="Coutinho T.A."/>
            <person name="Blom J."/>
            <person name="Smits T.H."/>
            <person name="Duffy B."/>
            <person name="Venter S.N."/>
        </authorList>
    </citation>
    <scope>NUCLEOTIDE SEQUENCE [LARGE SCALE GENOMIC DNA]</scope>
    <source>
        <strain evidence="1 2">LMG 24534</strain>
    </source>
</reference>
<dbReference type="EMBL" id="MLFN01000037">
    <property type="protein sequence ID" value="ORM52083.1"/>
    <property type="molecule type" value="Genomic_DNA"/>
</dbReference>
<evidence type="ECO:0000313" key="2">
    <source>
        <dbReference type="Proteomes" id="UP000193933"/>
    </source>
</evidence>
<evidence type="ECO:0000313" key="1">
    <source>
        <dbReference type="EMBL" id="ORM52083.1"/>
    </source>
</evidence>
<protein>
    <submittedName>
        <fullName evidence="1">Uncharacterized protein</fullName>
    </submittedName>
</protein>
<gene>
    <name evidence="1" type="ORF">HA41_12905</name>
</gene>
<keyword evidence="2" id="KW-1185">Reference proteome</keyword>
<proteinExistence type="predicted"/>
<sequence>MIPWLIIGELRISPCFKNSLPLGLFKNISSRVKQLLKCASATKSDKTQVLFTAADSDNRCKRIHLMKKSA</sequence>
<name>A0A1X1BUP4_9GAMM</name>
<organism evidence="1 2">
    <name type="scientific">Pantoea conspicua</name>
    <dbReference type="NCBI Taxonomy" id="472705"/>
    <lineage>
        <taxon>Bacteria</taxon>
        <taxon>Pseudomonadati</taxon>
        <taxon>Pseudomonadota</taxon>
        <taxon>Gammaproteobacteria</taxon>
        <taxon>Enterobacterales</taxon>
        <taxon>Erwiniaceae</taxon>
        <taxon>Pantoea</taxon>
    </lineage>
</organism>
<comment type="caution">
    <text evidence="1">The sequence shown here is derived from an EMBL/GenBank/DDBJ whole genome shotgun (WGS) entry which is preliminary data.</text>
</comment>